<evidence type="ECO:0000313" key="1">
    <source>
        <dbReference type="EMBL" id="EFC38847.1"/>
    </source>
</evidence>
<reference evidence="1 2" key="1">
    <citation type="journal article" date="2010" name="Cell">
        <title>The genome of Naegleria gruberi illuminates early eukaryotic versatility.</title>
        <authorList>
            <person name="Fritz-Laylin L.K."/>
            <person name="Prochnik S.E."/>
            <person name="Ginger M.L."/>
            <person name="Dacks J.B."/>
            <person name="Carpenter M.L."/>
            <person name="Field M.C."/>
            <person name="Kuo A."/>
            <person name="Paredez A."/>
            <person name="Chapman J."/>
            <person name="Pham J."/>
            <person name="Shu S."/>
            <person name="Neupane R."/>
            <person name="Cipriano M."/>
            <person name="Mancuso J."/>
            <person name="Tu H."/>
            <person name="Salamov A."/>
            <person name="Lindquist E."/>
            <person name="Shapiro H."/>
            <person name="Lucas S."/>
            <person name="Grigoriev I.V."/>
            <person name="Cande W.Z."/>
            <person name="Fulton C."/>
            <person name="Rokhsar D.S."/>
            <person name="Dawson S.C."/>
        </authorList>
    </citation>
    <scope>NUCLEOTIDE SEQUENCE [LARGE SCALE GENOMIC DNA]</scope>
    <source>
        <strain evidence="1 2">NEG-M</strain>
    </source>
</reference>
<dbReference type="RefSeq" id="XP_002671591.1">
    <property type="nucleotide sequence ID" value="XM_002671545.1"/>
</dbReference>
<dbReference type="AlphaFoldDB" id="D2VWI8"/>
<accession>D2VWI8</accession>
<dbReference type="VEuPathDB" id="AmoebaDB:NAEGRDRAFT_73395"/>
<dbReference type="KEGG" id="ngr:NAEGRDRAFT_73395"/>
<organism evidence="2">
    <name type="scientific">Naegleria gruberi</name>
    <name type="common">Amoeba</name>
    <dbReference type="NCBI Taxonomy" id="5762"/>
    <lineage>
        <taxon>Eukaryota</taxon>
        <taxon>Discoba</taxon>
        <taxon>Heterolobosea</taxon>
        <taxon>Tetramitia</taxon>
        <taxon>Eutetramitia</taxon>
        <taxon>Vahlkampfiidae</taxon>
        <taxon>Naegleria</taxon>
    </lineage>
</organism>
<evidence type="ECO:0000313" key="2">
    <source>
        <dbReference type="Proteomes" id="UP000006671"/>
    </source>
</evidence>
<dbReference type="Proteomes" id="UP000006671">
    <property type="component" value="Unassembled WGS sequence"/>
</dbReference>
<sequence length="500" mass="59482">MVNVSPIPRQFSEHVVVILIDLPRLSNDALVKDEFTCKYLMEKLERKLSTKQSLSRLIEKQIEKLQQFNMYMARDRKMVFSNIHSKYLQIIGSEMLKRRNSQLVKQVEESERKCLNVMGIPFFQKLDKWFQTFDWSKAIHLLETLSHYFSPFALDLSNNYLFAKLLLSSTVNSYFLQFLQISKRHMRNDKVNYYRFSLYFIHEEHESVLEECFNSKLEKEHLARRNEFPLKVIILIGKHTLEWTENGFIQVEELNYSSELETCCFRSSFLVCRKSEQIEYYMKKLIDFNCKWNASMCYNDEQCNTGHYAKSLLSYLNISLSNRDSNTLLDCICDNRPVPFEFNIPVDLVMVSPIKKALSNYLNSIGYEPKWVRPISNCISQETSHETFFLKLDRTWDEIETFYHFFLRYLSVDCPFLDVSEEFSLFLLALLESNREIVRGESFASLVNFSKKQILELLRRRRNQSYHSQLYNFSDFNSMKKSIIEKDVHVLKDISAFLEE</sequence>
<dbReference type="GeneID" id="8853754"/>
<dbReference type="InParanoid" id="D2VWI8"/>
<proteinExistence type="predicted"/>
<name>D2VWI8_NAEGR</name>
<dbReference type="EMBL" id="GG738904">
    <property type="protein sequence ID" value="EFC38847.1"/>
    <property type="molecule type" value="Genomic_DNA"/>
</dbReference>
<gene>
    <name evidence="1" type="ORF">NAEGRDRAFT_73395</name>
</gene>
<protein>
    <submittedName>
        <fullName evidence="1">Predicted protein</fullName>
    </submittedName>
</protein>
<keyword evidence="2" id="KW-1185">Reference proteome</keyword>